<evidence type="ECO:0000313" key="2">
    <source>
        <dbReference type="EMBL" id="CAI2382960.1"/>
    </source>
</evidence>
<dbReference type="AlphaFoldDB" id="A0AAD1Y2U6"/>
<organism evidence="2 3">
    <name type="scientific">Euplotes crassus</name>
    <dbReference type="NCBI Taxonomy" id="5936"/>
    <lineage>
        <taxon>Eukaryota</taxon>
        <taxon>Sar</taxon>
        <taxon>Alveolata</taxon>
        <taxon>Ciliophora</taxon>
        <taxon>Intramacronucleata</taxon>
        <taxon>Spirotrichea</taxon>
        <taxon>Hypotrichia</taxon>
        <taxon>Euplotida</taxon>
        <taxon>Euplotidae</taxon>
        <taxon>Moneuplotes</taxon>
    </lineage>
</organism>
<reference evidence="2" key="1">
    <citation type="submission" date="2023-07" db="EMBL/GenBank/DDBJ databases">
        <authorList>
            <consortium name="AG Swart"/>
            <person name="Singh M."/>
            <person name="Singh A."/>
            <person name="Seah K."/>
            <person name="Emmerich C."/>
        </authorList>
    </citation>
    <scope>NUCLEOTIDE SEQUENCE</scope>
    <source>
        <strain evidence="2">DP1</strain>
    </source>
</reference>
<evidence type="ECO:0000256" key="1">
    <source>
        <dbReference type="SAM" id="Phobius"/>
    </source>
</evidence>
<keyword evidence="1" id="KW-0812">Transmembrane</keyword>
<accession>A0AAD1Y2U6</accession>
<keyword evidence="3" id="KW-1185">Reference proteome</keyword>
<dbReference type="Proteomes" id="UP001295684">
    <property type="component" value="Unassembled WGS sequence"/>
</dbReference>
<protein>
    <submittedName>
        <fullName evidence="2">Uncharacterized protein</fullName>
    </submittedName>
</protein>
<dbReference type="EMBL" id="CAMPGE010025179">
    <property type="protein sequence ID" value="CAI2382960.1"/>
    <property type="molecule type" value="Genomic_DNA"/>
</dbReference>
<keyword evidence="1" id="KW-0472">Membrane</keyword>
<comment type="caution">
    <text evidence="2">The sequence shown here is derived from an EMBL/GenBank/DDBJ whole genome shotgun (WGS) entry which is preliminary data.</text>
</comment>
<keyword evidence="1" id="KW-1133">Transmembrane helix</keyword>
<sequence>MIRYPLEKRSVANTFFHYLNLVVVLLDIGFFIYFVIQGSLTQEALTILGPIHLLLLGPSVLYHAFPAVRGNFLFNWIAHVISSLVLGLFVITIVVFLSTDPGYGKLGIFIAILFVTLPGALISLSLLFLLNSDQKKPQMSYFIGQDGKLYQAFMYV</sequence>
<feature type="transmembrane region" description="Helical" evidence="1">
    <location>
        <begin position="47"/>
        <end position="65"/>
    </location>
</feature>
<name>A0AAD1Y2U6_EUPCR</name>
<feature type="transmembrane region" description="Helical" evidence="1">
    <location>
        <begin position="72"/>
        <end position="96"/>
    </location>
</feature>
<evidence type="ECO:0000313" key="3">
    <source>
        <dbReference type="Proteomes" id="UP001295684"/>
    </source>
</evidence>
<gene>
    <name evidence="2" type="ORF">ECRASSUSDP1_LOCUS24451</name>
</gene>
<proteinExistence type="predicted"/>
<feature type="transmembrane region" description="Helical" evidence="1">
    <location>
        <begin position="12"/>
        <end position="35"/>
    </location>
</feature>
<feature type="transmembrane region" description="Helical" evidence="1">
    <location>
        <begin position="108"/>
        <end position="130"/>
    </location>
</feature>